<evidence type="ECO:0008006" key="9">
    <source>
        <dbReference type="Google" id="ProtNLM"/>
    </source>
</evidence>
<name>X1IDV2_9ZZZZ</name>
<feature type="domain" description="Response regulatory" evidence="6">
    <location>
        <begin position="2"/>
        <end position="122"/>
    </location>
</feature>
<keyword evidence="4" id="KW-0238">DNA-binding</keyword>
<dbReference type="GO" id="GO:0032993">
    <property type="term" value="C:protein-DNA complex"/>
    <property type="evidence" value="ECO:0007669"/>
    <property type="project" value="TreeGrafter"/>
</dbReference>
<evidence type="ECO:0000259" key="6">
    <source>
        <dbReference type="PROSITE" id="PS50110"/>
    </source>
</evidence>
<dbReference type="AlphaFoldDB" id="X1IDV2"/>
<keyword evidence="1" id="KW-0597">Phosphoprotein</keyword>
<evidence type="ECO:0000256" key="2">
    <source>
        <dbReference type="ARBA" id="ARBA00023012"/>
    </source>
</evidence>
<evidence type="ECO:0000256" key="5">
    <source>
        <dbReference type="ARBA" id="ARBA00023163"/>
    </source>
</evidence>
<keyword evidence="3" id="KW-0805">Transcription regulation</keyword>
<dbReference type="EMBL" id="BARU01039325">
    <property type="protein sequence ID" value="GAH79867.1"/>
    <property type="molecule type" value="Genomic_DNA"/>
</dbReference>
<dbReference type="SUPFAM" id="SSF52172">
    <property type="entry name" value="CheY-like"/>
    <property type="match status" value="1"/>
</dbReference>
<dbReference type="InterPro" id="IPR039420">
    <property type="entry name" value="WalR-like"/>
</dbReference>
<dbReference type="GO" id="GO:0006355">
    <property type="term" value="P:regulation of DNA-templated transcription"/>
    <property type="evidence" value="ECO:0007669"/>
    <property type="project" value="InterPro"/>
</dbReference>
<evidence type="ECO:0000256" key="3">
    <source>
        <dbReference type="ARBA" id="ARBA00023015"/>
    </source>
</evidence>
<dbReference type="PANTHER" id="PTHR48111:SF1">
    <property type="entry name" value="TWO-COMPONENT RESPONSE REGULATOR ORR33"/>
    <property type="match status" value="1"/>
</dbReference>
<dbReference type="InterPro" id="IPR011006">
    <property type="entry name" value="CheY-like_superfamily"/>
</dbReference>
<dbReference type="InterPro" id="IPR001789">
    <property type="entry name" value="Sig_transdc_resp-reg_receiver"/>
</dbReference>
<dbReference type="SMART" id="SM00448">
    <property type="entry name" value="REC"/>
    <property type="match status" value="1"/>
</dbReference>
<proteinExistence type="predicted"/>
<dbReference type="PROSITE" id="PS50110">
    <property type="entry name" value="RESPONSE_REGULATORY"/>
    <property type="match status" value="1"/>
</dbReference>
<dbReference type="GO" id="GO:0000976">
    <property type="term" value="F:transcription cis-regulatory region binding"/>
    <property type="evidence" value="ECO:0007669"/>
    <property type="project" value="TreeGrafter"/>
</dbReference>
<evidence type="ECO:0000256" key="1">
    <source>
        <dbReference type="ARBA" id="ARBA00022553"/>
    </source>
</evidence>
<keyword evidence="2" id="KW-0902">Two-component regulatory system</keyword>
<dbReference type="Gene3D" id="3.40.50.2300">
    <property type="match status" value="1"/>
</dbReference>
<comment type="caution">
    <text evidence="8">The sequence shown here is derived from an EMBL/GenBank/DDBJ whole genome shotgun (WGS) entry which is preliminary data.</text>
</comment>
<dbReference type="Pfam" id="PF00072">
    <property type="entry name" value="Response_reg"/>
    <property type="match status" value="1"/>
</dbReference>
<dbReference type="PROSITE" id="PS51755">
    <property type="entry name" value="OMPR_PHOB"/>
    <property type="match status" value="1"/>
</dbReference>
<feature type="non-terminal residue" evidence="8">
    <location>
        <position position="171"/>
    </location>
</feature>
<protein>
    <recommendedName>
        <fullName evidence="9">Response regulatory domain-containing protein</fullName>
    </recommendedName>
</protein>
<sequence>MKVLVASDSKDLCQTISLILKVRWPELSLVQATEAREGLDLIHREQPDIVMLHLPERSEGSPPLDCFDLISQIRSFSDVPLIVLSQSDDVVDKVRALEMGADDWIAPSSIPMEFIAKVTAILRRCSANAKEQGASFLDGKLSINYVSRAVCVLGKPVKLTPIEYKLLYQLV</sequence>
<accession>X1IDV2</accession>
<dbReference type="GO" id="GO:0000156">
    <property type="term" value="F:phosphorelay response regulator activity"/>
    <property type="evidence" value="ECO:0007669"/>
    <property type="project" value="TreeGrafter"/>
</dbReference>
<keyword evidence="5" id="KW-0804">Transcription</keyword>
<gene>
    <name evidence="8" type="ORF">S03H2_60969</name>
</gene>
<dbReference type="PANTHER" id="PTHR48111">
    <property type="entry name" value="REGULATOR OF RPOS"/>
    <property type="match status" value="1"/>
</dbReference>
<evidence type="ECO:0000256" key="4">
    <source>
        <dbReference type="ARBA" id="ARBA00023125"/>
    </source>
</evidence>
<organism evidence="8">
    <name type="scientific">marine sediment metagenome</name>
    <dbReference type="NCBI Taxonomy" id="412755"/>
    <lineage>
        <taxon>unclassified sequences</taxon>
        <taxon>metagenomes</taxon>
        <taxon>ecological metagenomes</taxon>
    </lineage>
</organism>
<reference evidence="8" key="1">
    <citation type="journal article" date="2014" name="Front. Microbiol.">
        <title>High frequency of phylogenetically diverse reductive dehalogenase-homologous genes in deep subseafloor sedimentary metagenomes.</title>
        <authorList>
            <person name="Kawai M."/>
            <person name="Futagami T."/>
            <person name="Toyoda A."/>
            <person name="Takaki Y."/>
            <person name="Nishi S."/>
            <person name="Hori S."/>
            <person name="Arai W."/>
            <person name="Tsubouchi T."/>
            <person name="Morono Y."/>
            <person name="Uchiyama I."/>
            <person name="Ito T."/>
            <person name="Fujiyama A."/>
            <person name="Inagaki F."/>
            <person name="Takami H."/>
        </authorList>
    </citation>
    <scope>NUCLEOTIDE SEQUENCE</scope>
    <source>
        <strain evidence="8">Expedition CK06-06</strain>
    </source>
</reference>
<evidence type="ECO:0000259" key="7">
    <source>
        <dbReference type="PROSITE" id="PS51755"/>
    </source>
</evidence>
<evidence type="ECO:0000313" key="8">
    <source>
        <dbReference type="EMBL" id="GAH79867.1"/>
    </source>
</evidence>
<feature type="domain" description="OmpR/PhoB-type" evidence="7">
    <location>
        <begin position="131"/>
        <end position="171"/>
    </location>
</feature>
<dbReference type="GO" id="GO:0005829">
    <property type="term" value="C:cytosol"/>
    <property type="evidence" value="ECO:0007669"/>
    <property type="project" value="TreeGrafter"/>
</dbReference>
<dbReference type="InterPro" id="IPR001867">
    <property type="entry name" value="OmpR/PhoB-type_DNA-bd"/>
</dbReference>